<dbReference type="Pfam" id="PF03544">
    <property type="entry name" value="TonB_C"/>
    <property type="match status" value="1"/>
</dbReference>
<keyword evidence="11" id="KW-0732">Signal</keyword>
<dbReference type="Pfam" id="PF16036">
    <property type="entry name" value="Chalcone_3"/>
    <property type="match status" value="1"/>
</dbReference>
<dbReference type="NCBIfam" id="TIGR01352">
    <property type="entry name" value="tonB_Cterm"/>
    <property type="match status" value="1"/>
</dbReference>
<dbReference type="SUPFAM" id="SSF74653">
    <property type="entry name" value="TolA/TonB C-terminal domain"/>
    <property type="match status" value="1"/>
</dbReference>
<dbReference type="InterPro" id="IPR006260">
    <property type="entry name" value="TonB/TolA_C"/>
</dbReference>
<sequence length="391" mass="44069">MRFLLFFLTFWLAPAQALELQAMGTYRRLHNDVYLAAVYSDLNDSQQWLSAEQPLALEIRVLAERISPRRFYRLWNEGLAINLSEAEMNARLEDISRFTNLLQDDLREGDRMLISNESGPCRVLINDVEVLLIEDGSFVRLLLAAWIGKFPQSPGFREDLLRMKAAERSELKASWDARQVRPGRAEAVAGWLKRDADHVAQAQPVTAARPVAGGNVTVVAQNVESNVPKLSQPAVKTPPEVTEQVSLPEVSERKKQPETASDLAARAAEKREKERALAAAEQARERAQLIARQQAEMQYYRALLRQANSQVQYPDQALRKRLEGTVRVSLQLNRFGELLLADTSESSAVSLLDRAALRAAKKAAPYPPVPELLQGENFEFDIPFRFVLARN</sequence>
<feature type="chain" id="PRO_5047509027" evidence="11">
    <location>
        <begin position="18"/>
        <end position="391"/>
    </location>
</feature>
<protein>
    <submittedName>
        <fullName evidence="13">TonB family protein</fullName>
    </submittedName>
</protein>
<keyword evidence="14" id="KW-1185">Reference proteome</keyword>
<name>A0ABY6ABB3_9GAMM</name>
<evidence type="ECO:0000256" key="3">
    <source>
        <dbReference type="ARBA" id="ARBA00022448"/>
    </source>
</evidence>
<comment type="similarity">
    <text evidence="2">Belongs to the TonB family.</text>
</comment>
<dbReference type="PANTHER" id="PTHR33446:SF2">
    <property type="entry name" value="PROTEIN TONB"/>
    <property type="match status" value="1"/>
</dbReference>
<dbReference type="Proteomes" id="UP001065322">
    <property type="component" value="Chromosome"/>
</dbReference>
<keyword evidence="3" id="KW-0813">Transport</keyword>
<dbReference type="RefSeq" id="WP_260996788.1">
    <property type="nucleotide sequence ID" value="NZ_CP054475.1"/>
</dbReference>
<evidence type="ECO:0000256" key="11">
    <source>
        <dbReference type="SAM" id="SignalP"/>
    </source>
</evidence>
<keyword evidence="9" id="KW-0472">Membrane</keyword>
<gene>
    <name evidence="13" type="ORF">HUF19_11610</name>
</gene>
<evidence type="ECO:0000256" key="9">
    <source>
        <dbReference type="ARBA" id="ARBA00023136"/>
    </source>
</evidence>
<evidence type="ECO:0000256" key="6">
    <source>
        <dbReference type="ARBA" id="ARBA00022692"/>
    </source>
</evidence>
<evidence type="ECO:0000256" key="7">
    <source>
        <dbReference type="ARBA" id="ARBA00022927"/>
    </source>
</evidence>
<feature type="signal peptide" evidence="11">
    <location>
        <begin position="1"/>
        <end position="17"/>
    </location>
</feature>
<keyword evidence="6" id="KW-0812">Transmembrane</keyword>
<dbReference type="InterPro" id="IPR051045">
    <property type="entry name" value="TonB-dependent_transducer"/>
</dbReference>
<comment type="subcellular location">
    <subcellularLocation>
        <location evidence="1">Cell inner membrane</location>
        <topology evidence="1">Single-pass membrane protein</topology>
        <orientation evidence="1">Periplasmic side</orientation>
    </subcellularLocation>
</comment>
<dbReference type="InterPro" id="IPR016087">
    <property type="entry name" value="Chalcone_isomerase"/>
</dbReference>
<evidence type="ECO:0000313" key="13">
    <source>
        <dbReference type="EMBL" id="UXD88037.1"/>
    </source>
</evidence>
<keyword evidence="5" id="KW-0997">Cell inner membrane</keyword>
<evidence type="ECO:0000256" key="1">
    <source>
        <dbReference type="ARBA" id="ARBA00004383"/>
    </source>
</evidence>
<evidence type="ECO:0000256" key="10">
    <source>
        <dbReference type="SAM" id="MobiDB-lite"/>
    </source>
</evidence>
<accession>A0ABY6ABB3</accession>
<evidence type="ECO:0000256" key="4">
    <source>
        <dbReference type="ARBA" id="ARBA00022475"/>
    </source>
</evidence>
<evidence type="ECO:0000313" key="14">
    <source>
        <dbReference type="Proteomes" id="UP001065322"/>
    </source>
</evidence>
<dbReference type="PANTHER" id="PTHR33446">
    <property type="entry name" value="PROTEIN TONB-RELATED"/>
    <property type="match status" value="1"/>
</dbReference>
<evidence type="ECO:0000256" key="5">
    <source>
        <dbReference type="ARBA" id="ARBA00022519"/>
    </source>
</evidence>
<dbReference type="PROSITE" id="PS52015">
    <property type="entry name" value="TONB_CTD"/>
    <property type="match status" value="1"/>
</dbReference>
<proteinExistence type="inferred from homology"/>
<organism evidence="13 14">
    <name type="scientific">Thalassolituus hydrocarboniclasticus</name>
    <dbReference type="NCBI Taxonomy" id="2742796"/>
    <lineage>
        <taxon>Bacteria</taxon>
        <taxon>Pseudomonadati</taxon>
        <taxon>Pseudomonadota</taxon>
        <taxon>Gammaproteobacteria</taxon>
        <taxon>Oceanospirillales</taxon>
        <taxon>Oceanospirillaceae</taxon>
        <taxon>Thalassolituus</taxon>
    </lineage>
</organism>
<reference evidence="14" key="1">
    <citation type="submission" date="2020-06" db="EMBL/GenBank/DDBJ databases">
        <title>Thalassolituus marinus alknpb1M-1, a hydrocarbon-degrading bacterium isolated from the deep-sea overlying water using an in-situ strategy from the South China Sea basin.</title>
        <authorList>
            <person name="Dong C."/>
            <person name="Chen Y."/>
            <person name="Shao Z."/>
        </authorList>
    </citation>
    <scope>NUCLEOTIDE SEQUENCE [LARGE SCALE GENOMIC DNA]</scope>
    <source>
        <strain evidence="14">alknpb1M-1</strain>
    </source>
</reference>
<evidence type="ECO:0000259" key="12">
    <source>
        <dbReference type="PROSITE" id="PS52015"/>
    </source>
</evidence>
<dbReference type="EMBL" id="CP054475">
    <property type="protein sequence ID" value="UXD88037.1"/>
    <property type="molecule type" value="Genomic_DNA"/>
</dbReference>
<dbReference type="InterPro" id="IPR037682">
    <property type="entry name" value="TonB_C"/>
</dbReference>
<keyword evidence="8" id="KW-1133">Transmembrane helix</keyword>
<feature type="region of interest" description="Disordered" evidence="10">
    <location>
        <begin position="230"/>
        <end position="264"/>
    </location>
</feature>
<evidence type="ECO:0000256" key="2">
    <source>
        <dbReference type="ARBA" id="ARBA00006555"/>
    </source>
</evidence>
<evidence type="ECO:0000256" key="8">
    <source>
        <dbReference type="ARBA" id="ARBA00022989"/>
    </source>
</evidence>
<feature type="domain" description="TonB C-terminal" evidence="12">
    <location>
        <begin position="298"/>
        <end position="391"/>
    </location>
</feature>
<keyword evidence="4" id="KW-1003">Cell membrane</keyword>
<dbReference type="Gene3D" id="3.30.1150.10">
    <property type="match status" value="1"/>
</dbReference>
<keyword evidence="7" id="KW-0653">Protein transport</keyword>